<dbReference type="Pfam" id="PF23247">
    <property type="entry name" value="LRR_RPS2"/>
    <property type="match status" value="2"/>
</dbReference>
<dbReference type="InterPro" id="IPR050905">
    <property type="entry name" value="Plant_NBS-LRR"/>
</dbReference>
<evidence type="ECO:0000256" key="3">
    <source>
        <dbReference type="ARBA" id="ARBA00022821"/>
    </source>
</evidence>
<evidence type="ECO:0000256" key="4">
    <source>
        <dbReference type="SAM" id="Coils"/>
    </source>
</evidence>
<dbReference type="Pfam" id="PF00931">
    <property type="entry name" value="NB-ARC"/>
    <property type="match status" value="1"/>
</dbReference>
<keyword evidence="7" id="KW-1185">Reference proteome</keyword>
<dbReference type="GO" id="GO:0043531">
    <property type="term" value="F:ADP binding"/>
    <property type="evidence" value="ECO:0007669"/>
    <property type="project" value="InterPro"/>
</dbReference>
<dbReference type="InterPro" id="IPR036388">
    <property type="entry name" value="WH-like_DNA-bd_sf"/>
</dbReference>
<sequence>MDGAVPISLVGKVIGCSTEPIGKQFGYLIHYNRNVENFRNEVKELESLRNGIQETIVAATRGGEQIHSNIKDWMERVDRFKLEAMSFLEKDANLNMKCFNGLLPNPITHCQISREAKKKIMVAAKLKEDGKFSNMSHPAPPIGIEFMSLGDYVPYKTTELAIMKVMEALKDDEINLIGIHGMGGVGKTTLVKEVSKRAIEDKLFDKVVMVVVSQTIDFKRIQGEIADMLGLKFTAESDIGRASQLCARLKEEINRILIILDDVWARLDVNAVVGRAMRNQGLKEWKMHVQELRKSVLTSMEGVNEEVFSCLKLSFDYLTDEAKSCFLLCSMFPKDCDIPIERLTRYGFGLRIFENVDTMQEARREVNYLVNNLTASCLLYDSDEKGCIKIHDVVRDVAISLGSNKYFVRAGVNLKEWPNIETLERYIGISLMGNRICELPGVLESPNLYILLLQGNLFERTSEFFNGMKALKVLDLSFNPNIGKDFSPSICYLTCLQTLILEGVHLWDTTFLGQITTLEVLSLRRSCFYESPTAIKQLTNLRLLDMSFCQHINPCPGVILPNVVSYLSRLEELYLLDSKIDCEVAPKLKSLSFLTVLTISIDTKELSEDFTFPDLEIFIIVLATTPAYRFGHSKPPNYLELNDLSRPIMWWQKFPKMLLKKIEHLELCYLENMKNIIPNLFIDEDDLSVLKTLKVSYCDAFEYLINRVEWGIPAQAQQHQQMLSNLEELELKCLKNFKGLCHGALPSKDFLSKLKKLKIGHCDYLSNLFQPSMARSLQQLEELEVSKCEEMGEIIMNEHERQGEEDEEMEFKNLTRMKLSFLPNLKAFCTGSILFKCPSLEELIVYKCPDMNTFTTTDFEVQSSPKLKAIKVDGIKIMLQGISLNTFMKSRYEVTIGEAIINEGHRVLTEEAMSWLLLCSLFPKDHDIPIEDLVRYGCGLRVFKPDDTVQKARSQAISLVNLCKDRRLLNDSNIRGCIKMHDAGHDVAKSIGSSICFVRAGVNFKEPPNMENLERYIGISLMGNQIRELPDIRISPTIQILLLQGNLLERTGEFFRQTKSIRVLDLSFNREIGKDLSSSIGHLTSFRTLILEGIELWDTTFLGQIKTLEVLSLRNSKFHESANAIKQLTNLRLLDMSFCQHINPCPGVILPNVVSYLSRLEELYLLDSKIDCEVAPKLKSLSFLTVLTISIDTKELSEDFTFPDLEIFIIVLATTPAYRFGHSKPPNYLELNDLSRPIMWWQKFPKMLLKKIEHLELCYLENMKNIIPNLFIDEDDLSVLKTLKVSYCDAFEYLINRVEWGIPAQAQQHQQMLSNLEELELKCLKNFKGLCHGALPSKDFLSKLKKLKIGHCDYLSNLFQPSMARSLQQLEELEVSKCEEMGEIIMNEHERQGEEDEEMEFKNLTRMKLSFLPNLKAFCTGSILFKCPSLEELIVYKCPDMNTFTTTDFEVQSSPKLKAIKVDGIKIMLQGISLNTFMKSRYEALAIINEGHRVLTEEAKSWLLLCSLFPKDHDIPIEDLVRYWCGLRVFKPDDTVQKARSQAISLVNLCKDRRLLTDSNIRGCIKMLGAGHDVAKSIGSRICFVRAGVNFKEPPNMENLERYIGISLMGNQIRELPDIRISPTIQILLLQGNLLERTGEFFRQTKSIRVLDLSFNREIGKDLSSSIRHLTSFRTLILEGIELWDTTFLGQIKTLEVLSLRNSKFHESANAIKQLTNLRLLDMSFCQHIDPCPGVILPNVVSCLSRLEELCLVGTKIDWKVGVELNSLPRLSVLTIWIHCTEQIPEDFIFPELESFIICLGSKSFHPTFYETPNYLELNGLVKSSIWKQKCQKLLKKTNHLCLNGLEDIKNILPDLFIDGDDLSVLKTLSVSSCGAFEYLINRSVGCGTPPQAHQHQHMLSNLEELRLENLENFKGFYHGALPSQFLSNLKKIEFRSLIALSQLTNLNA</sequence>
<evidence type="ECO:0000259" key="5">
    <source>
        <dbReference type="SMART" id="SM00382"/>
    </source>
</evidence>
<comment type="similarity">
    <text evidence="1">Belongs to the disease resistance NB-LRR family.</text>
</comment>
<accession>A0A5J4ZVN2</accession>
<proteinExistence type="inferred from homology"/>
<dbReference type="SUPFAM" id="SSF52058">
    <property type="entry name" value="L domain-like"/>
    <property type="match status" value="3"/>
</dbReference>
<dbReference type="EMBL" id="CM018047">
    <property type="protein sequence ID" value="KAA8522815.1"/>
    <property type="molecule type" value="Genomic_DNA"/>
</dbReference>
<dbReference type="InterPro" id="IPR032675">
    <property type="entry name" value="LRR_dom_sf"/>
</dbReference>
<reference evidence="6 7" key="1">
    <citation type="submission" date="2019-09" db="EMBL/GenBank/DDBJ databases">
        <title>A chromosome-level genome assembly of the Chinese tupelo Nyssa sinensis.</title>
        <authorList>
            <person name="Yang X."/>
            <person name="Kang M."/>
            <person name="Yang Y."/>
            <person name="Xiong H."/>
            <person name="Wang M."/>
            <person name="Zhang Z."/>
            <person name="Wang Z."/>
            <person name="Wu H."/>
            <person name="Ma T."/>
            <person name="Liu J."/>
            <person name="Xi Z."/>
        </authorList>
    </citation>
    <scope>NUCLEOTIDE SEQUENCE [LARGE SCALE GENOMIC DNA]</scope>
    <source>
        <strain evidence="6">J267</strain>
        <tissue evidence="6">Leaf</tissue>
    </source>
</reference>
<dbReference type="Gene3D" id="3.40.50.300">
    <property type="entry name" value="P-loop containing nucleotide triphosphate hydrolases"/>
    <property type="match status" value="1"/>
</dbReference>
<dbReference type="PRINTS" id="PR00364">
    <property type="entry name" value="DISEASERSIST"/>
</dbReference>
<dbReference type="PANTHER" id="PTHR33463">
    <property type="entry name" value="NB-ARC DOMAIN-CONTAINING PROTEIN-RELATED"/>
    <property type="match status" value="1"/>
</dbReference>
<evidence type="ECO:0000313" key="7">
    <source>
        <dbReference type="Proteomes" id="UP000325577"/>
    </source>
</evidence>
<evidence type="ECO:0000256" key="2">
    <source>
        <dbReference type="ARBA" id="ARBA00022614"/>
    </source>
</evidence>
<dbReference type="Gene3D" id="1.10.10.10">
    <property type="entry name" value="Winged helix-like DNA-binding domain superfamily/Winged helix DNA-binding domain"/>
    <property type="match status" value="1"/>
</dbReference>
<dbReference type="InterPro" id="IPR002182">
    <property type="entry name" value="NB-ARC"/>
</dbReference>
<evidence type="ECO:0000313" key="6">
    <source>
        <dbReference type="EMBL" id="KAA8522815.1"/>
    </source>
</evidence>
<feature type="domain" description="AAA+ ATPase" evidence="5">
    <location>
        <begin position="173"/>
        <end position="357"/>
    </location>
</feature>
<dbReference type="Proteomes" id="UP000325577">
    <property type="component" value="Linkage Group LG4"/>
</dbReference>
<feature type="coiled-coil region" evidence="4">
    <location>
        <begin position="28"/>
        <end position="55"/>
    </location>
</feature>
<protein>
    <recommendedName>
        <fullName evidence="5">AAA+ ATPase domain-containing protein</fullName>
    </recommendedName>
</protein>
<name>A0A5J4ZVN2_9ASTE</name>
<dbReference type="OrthoDB" id="1898799at2759"/>
<dbReference type="SMART" id="SM00382">
    <property type="entry name" value="AAA"/>
    <property type="match status" value="1"/>
</dbReference>
<dbReference type="InterPro" id="IPR027417">
    <property type="entry name" value="P-loop_NTPase"/>
</dbReference>
<organism evidence="6 7">
    <name type="scientific">Nyssa sinensis</name>
    <dbReference type="NCBI Taxonomy" id="561372"/>
    <lineage>
        <taxon>Eukaryota</taxon>
        <taxon>Viridiplantae</taxon>
        <taxon>Streptophyta</taxon>
        <taxon>Embryophyta</taxon>
        <taxon>Tracheophyta</taxon>
        <taxon>Spermatophyta</taxon>
        <taxon>Magnoliopsida</taxon>
        <taxon>eudicotyledons</taxon>
        <taxon>Gunneridae</taxon>
        <taxon>Pentapetalae</taxon>
        <taxon>asterids</taxon>
        <taxon>Cornales</taxon>
        <taxon>Nyssaceae</taxon>
        <taxon>Nyssa</taxon>
    </lineage>
</organism>
<dbReference type="PANTHER" id="PTHR33463:SF198">
    <property type="entry name" value="RPP4C3"/>
    <property type="match status" value="1"/>
</dbReference>
<gene>
    <name evidence="6" type="ORF">F0562_009238</name>
</gene>
<dbReference type="InterPro" id="IPR057135">
    <property type="entry name" value="At4g27190-like_LRR"/>
</dbReference>
<dbReference type="GO" id="GO:0006952">
    <property type="term" value="P:defense response"/>
    <property type="evidence" value="ECO:0007669"/>
    <property type="project" value="UniProtKB-KW"/>
</dbReference>
<dbReference type="InterPro" id="IPR003593">
    <property type="entry name" value="AAA+_ATPase"/>
</dbReference>
<dbReference type="SUPFAM" id="SSF52540">
    <property type="entry name" value="P-loop containing nucleoside triphosphate hydrolases"/>
    <property type="match status" value="1"/>
</dbReference>
<keyword evidence="2" id="KW-0433">Leucine-rich repeat</keyword>
<evidence type="ECO:0000256" key="1">
    <source>
        <dbReference type="ARBA" id="ARBA00008894"/>
    </source>
</evidence>
<keyword evidence="4" id="KW-0175">Coiled coil</keyword>
<keyword evidence="3" id="KW-0611">Plant defense</keyword>
<dbReference type="Gene3D" id="3.80.10.10">
    <property type="entry name" value="Ribonuclease Inhibitor"/>
    <property type="match status" value="5"/>
</dbReference>